<proteinExistence type="predicted"/>
<protein>
    <submittedName>
        <fullName evidence="2">Uncharacterized protein</fullName>
    </submittedName>
</protein>
<organism evidence="2 3">
    <name type="scientific">Sulfolobus acidocaldarius</name>
    <dbReference type="NCBI Taxonomy" id="2285"/>
    <lineage>
        <taxon>Archaea</taxon>
        <taxon>Thermoproteota</taxon>
        <taxon>Thermoprotei</taxon>
        <taxon>Sulfolobales</taxon>
        <taxon>Sulfolobaceae</taxon>
        <taxon>Sulfolobus</taxon>
    </lineage>
</organism>
<gene>
    <name evidence="1" type="ORF">ATY89_01350</name>
    <name evidence="2" type="ORF">ATZ20_04385</name>
</gene>
<evidence type="ECO:0000313" key="2">
    <source>
        <dbReference type="EMBL" id="ALU31453.1"/>
    </source>
</evidence>
<name>A0A0U2NE59_9CREN</name>
<evidence type="ECO:0000313" key="3">
    <source>
        <dbReference type="Proteomes" id="UP000060043"/>
    </source>
</evidence>
<accession>A0A0U2NE59</accession>
<evidence type="ECO:0000313" key="4">
    <source>
        <dbReference type="Proteomes" id="UP000065473"/>
    </source>
</evidence>
<dbReference type="STRING" id="1435377.SUSAZ_04730"/>
<sequence length="113" mass="13223">MIDEILNEIKEKVRNKTGKELSAVKASFRINNKNKVVETKGHTIYINPIFIEGFQGDPYKIRDCVSSVLLVEYLRLLGFDDNEILDYVKNNETEIISYVQKLCKPKWSVMYYI</sequence>
<reference evidence="3 4" key="1">
    <citation type="submission" date="2015-12" db="EMBL/GenBank/DDBJ databases">
        <title>A stable core within a dynamic pangenome in Sulfolobus acidocaldarius.</title>
        <authorList>
            <person name="Anderson R."/>
            <person name="Kouris A."/>
            <person name="Seward C."/>
            <person name="Campbell K."/>
            <person name="Whitaker R."/>
        </authorList>
    </citation>
    <scope>NUCLEOTIDE SEQUENCE [LARGE SCALE GENOMIC DNA]</scope>
    <source>
        <strain evidence="1 4">GG12-C01-09</strain>
        <strain evidence="2 3">NG05B_CO5_07</strain>
    </source>
</reference>
<dbReference type="Proteomes" id="UP000060043">
    <property type="component" value="Chromosome"/>
</dbReference>
<dbReference type="RefSeq" id="WP_011277881.1">
    <property type="nucleotide sequence ID" value="NZ_BHWZ01000002.1"/>
</dbReference>
<dbReference type="EMBL" id="CP013695">
    <property type="protein sequence ID" value="ALU31453.1"/>
    <property type="molecule type" value="Genomic_DNA"/>
</dbReference>
<dbReference type="PaxDb" id="1435377-SUSAZ_04730"/>
<dbReference type="GeneID" id="14551531"/>
<dbReference type="Proteomes" id="UP000065473">
    <property type="component" value="Chromosome"/>
</dbReference>
<dbReference type="EMBL" id="CP013694">
    <property type="protein sequence ID" value="ALU28734.1"/>
    <property type="molecule type" value="Genomic_DNA"/>
</dbReference>
<evidence type="ECO:0000313" key="1">
    <source>
        <dbReference type="EMBL" id="ALU28734.1"/>
    </source>
</evidence>
<dbReference type="AlphaFoldDB" id="A0A0U2NE59"/>